<accession>A0A328VCA0</accession>
<name>A0A328VCA0_9CHLR</name>
<gene>
    <name evidence="2" type="ORF">A4R35_07355</name>
</gene>
<dbReference type="OrthoDB" id="5192612at2"/>
<dbReference type="EMBL" id="MCIF01000002">
    <property type="protein sequence ID" value="RAQ95348.1"/>
    <property type="molecule type" value="Genomic_DNA"/>
</dbReference>
<evidence type="ECO:0000313" key="2">
    <source>
        <dbReference type="EMBL" id="RAQ95348.1"/>
    </source>
</evidence>
<organism evidence="2 3">
    <name type="scientific">Thermogemmatispora tikiterensis</name>
    <dbReference type="NCBI Taxonomy" id="1825093"/>
    <lineage>
        <taxon>Bacteria</taxon>
        <taxon>Bacillati</taxon>
        <taxon>Chloroflexota</taxon>
        <taxon>Ktedonobacteria</taxon>
        <taxon>Thermogemmatisporales</taxon>
        <taxon>Thermogemmatisporaceae</taxon>
        <taxon>Thermogemmatispora</taxon>
    </lineage>
</organism>
<sequence>MTAVAVRATSQATASTERRAFWTVAQLRRRCGGLTASELARRAGVPLRAVYLMEIGGAVSREEARRVLGVLSQLVACAELGEIKEVGGFIEREELQQRAWRVLTESDFRLFVYGNAVPFPTQERAAEDGASGGTGNGASRGGDRAAAGAWIDRGTRMEPGQERQGEGTAGNEDGEDAAGGACGVGRVGERGADSGIGTGGESATAGGGGGRGGRMREQGQLVRWARSQRLSKIPSP</sequence>
<reference evidence="2 3" key="1">
    <citation type="submission" date="2016-08" db="EMBL/GenBank/DDBJ databases">
        <title>Analysis of Carbohydrate Active Enzymes in Thermogemmatispora T81 Reveals Carbohydrate Degradation Ability.</title>
        <authorList>
            <person name="Tomazini A."/>
            <person name="Lal S."/>
            <person name="Stott M."/>
            <person name="Henrissat B."/>
            <person name="Polikarpov I."/>
            <person name="Sparling R."/>
            <person name="Levin D.B."/>
        </authorList>
    </citation>
    <scope>NUCLEOTIDE SEQUENCE [LARGE SCALE GENOMIC DNA]</scope>
    <source>
        <strain evidence="2 3">T81</strain>
    </source>
</reference>
<comment type="caution">
    <text evidence="2">The sequence shown here is derived from an EMBL/GenBank/DDBJ whole genome shotgun (WGS) entry which is preliminary data.</text>
</comment>
<dbReference type="Proteomes" id="UP000248706">
    <property type="component" value="Unassembled WGS sequence"/>
</dbReference>
<feature type="region of interest" description="Disordered" evidence="1">
    <location>
        <begin position="123"/>
        <end position="236"/>
    </location>
</feature>
<keyword evidence="3" id="KW-1185">Reference proteome</keyword>
<evidence type="ECO:0000313" key="3">
    <source>
        <dbReference type="Proteomes" id="UP000248706"/>
    </source>
</evidence>
<evidence type="ECO:0000256" key="1">
    <source>
        <dbReference type="SAM" id="MobiDB-lite"/>
    </source>
</evidence>
<protein>
    <submittedName>
        <fullName evidence="2">Uncharacterized protein</fullName>
    </submittedName>
</protein>
<feature type="compositionally biased region" description="Gly residues" evidence="1">
    <location>
        <begin position="194"/>
        <end position="212"/>
    </location>
</feature>
<dbReference type="RefSeq" id="WP_112428004.1">
    <property type="nucleotide sequence ID" value="NZ_MCIF01000002.1"/>
</dbReference>
<dbReference type="AlphaFoldDB" id="A0A328VCA0"/>
<feature type="compositionally biased region" description="Gly residues" evidence="1">
    <location>
        <begin position="130"/>
        <end position="140"/>
    </location>
</feature>
<feature type="compositionally biased region" description="Basic and acidic residues" evidence="1">
    <location>
        <begin position="153"/>
        <end position="165"/>
    </location>
</feature>
<proteinExistence type="predicted"/>